<evidence type="ECO:0000313" key="2">
    <source>
        <dbReference type="Proteomes" id="UP000814140"/>
    </source>
</evidence>
<keyword evidence="1" id="KW-0689">Ribosomal protein</keyword>
<sequence>MRAVGESLRTVSTLRRAVRQPHQLASTSRVLLWEARRHASFTTPFDWFSKTMNTGFREDRSAKAIEEAKRKQAEEGNLGVFDTPSVDTAASPVHSKAMVVKNKSDHHKYSTANFKISHRKLNKLGRQISGKPIDSAILQMTFSEKRASKRIRNMLVIAKQHAELKGIDVKKMVVSESWVTKGPRAAKRLEIKGRMKHGIRVHPDSRLSVMLKEGKTRAQLLEEDRARKLKRIVSAGLVREDKPLRNPPSMWAW</sequence>
<dbReference type="EMBL" id="MU277187">
    <property type="protein sequence ID" value="KAI0068708.1"/>
    <property type="molecule type" value="Genomic_DNA"/>
</dbReference>
<dbReference type="Proteomes" id="UP000814140">
    <property type="component" value="Unassembled WGS sequence"/>
</dbReference>
<gene>
    <name evidence="1" type="ORF">BV25DRAFT_1873840</name>
</gene>
<organism evidence="1 2">
    <name type="scientific">Artomyces pyxidatus</name>
    <dbReference type="NCBI Taxonomy" id="48021"/>
    <lineage>
        <taxon>Eukaryota</taxon>
        <taxon>Fungi</taxon>
        <taxon>Dikarya</taxon>
        <taxon>Basidiomycota</taxon>
        <taxon>Agaricomycotina</taxon>
        <taxon>Agaricomycetes</taxon>
        <taxon>Russulales</taxon>
        <taxon>Auriscalpiaceae</taxon>
        <taxon>Artomyces</taxon>
    </lineage>
</organism>
<keyword evidence="1" id="KW-0687">Ribonucleoprotein</keyword>
<keyword evidence="2" id="KW-1185">Reference proteome</keyword>
<reference evidence="1" key="2">
    <citation type="journal article" date="2022" name="New Phytol.">
        <title>Evolutionary transition to the ectomycorrhizal habit in the genomes of a hyperdiverse lineage of mushroom-forming fungi.</title>
        <authorList>
            <person name="Looney B."/>
            <person name="Miyauchi S."/>
            <person name="Morin E."/>
            <person name="Drula E."/>
            <person name="Courty P.E."/>
            <person name="Kohler A."/>
            <person name="Kuo A."/>
            <person name="LaButti K."/>
            <person name="Pangilinan J."/>
            <person name="Lipzen A."/>
            <person name="Riley R."/>
            <person name="Andreopoulos W."/>
            <person name="He G."/>
            <person name="Johnson J."/>
            <person name="Nolan M."/>
            <person name="Tritt A."/>
            <person name="Barry K.W."/>
            <person name="Grigoriev I.V."/>
            <person name="Nagy L.G."/>
            <person name="Hibbett D."/>
            <person name="Henrissat B."/>
            <person name="Matheny P.B."/>
            <person name="Labbe J."/>
            <person name="Martin F.M."/>
        </authorList>
    </citation>
    <scope>NUCLEOTIDE SEQUENCE</scope>
    <source>
        <strain evidence="1">HHB10654</strain>
    </source>
</reference>
<evidence type="ECO:0000313" key="1">
    <source>
        <dbReference type="EMBL" id="KAI0068708.1"/>
    </source>
</evidence>
<reference evidence="1" key="1">
    <citation type="submission" date="2021-03" db="EMBL/GenBank/DDBJ databases">
        <authorList>
            <consortium name="DOE Joint Genome Institute"/>
            <person name="Ahrendt S."/>
            <person name="Looney B.P."/>
            <person name="Miyauchi S."/>
            <person name="Morin E."/>
            <person name="Drula E."/>
            <person name="Courty P.E."/>
            <person name="Chicoki N."/>
            <person name="Fauchery L."/>
            <person name="Kohler A."/>
            <person name="Kuo A."/>
            <person name="Labutti K."/>
            <person name="Pangilinan J."/>
            <person name="Lipzen A."/>
            <person name="Riley R."/>
            <person name="Andreopoulos W."/>
            <person name="He G."/>
            <person name="Johnson J."/>
            <person name="Barry K.W."/>
            <person name="Grigoriev I.V."/>
            <person name="Nagy L."/>
            <person name="Hibbett D."/>
            <person name="Henrissat B."/>
            <person name="Matheny P.B."/>
            <person name="Labbe J."/>
            <person name="Martin F."/>
        </authorList>
    </citation>
    <scope>NUCLEOTIDE SEQUENCE</scope>
    <source>
        <strain evidence="1">HHB10654</strain>
    </source>
</reference>
<protein>
    <submittedName>
        <fullName evidence="1">Mitochondrial 50S ribosomal protein L22</fullName>
    </submittedName>
</protein>
<comment type="caution">
    <text evidence="1">The sequence shown here is derived from an EMBL/GenBank/DDBJ whole genome shotgun (WGS) entry which is preliminary data.</text>
</comment>
<accession>A0ACB8TJY0</accession>
<name>A0ACB8TJY0_9AGAM</name>
<proteinExistence type="predicted"/>